<accession>A0A2P2P836</accession>
<proteinExistence type="predicted"/>
<evidence type="ECO:0000313" key="1">
    <source>
        <dbReference type="EMBL" id="MBX50803.1"/>
    </source>
</evidence>
<dbReference type="EMBL" id="GGEC01070319">
    <property type="protein sequence ID" value="MBX50803.1"/>
    <property type="molecule type" value="Transcribed_RNA"/>
</dbReference>
<dbReference type="AlphaFoldDB" id="A0A2P2P836"/>
<name>A0A2P2P836_RHIMU</name>
<reference evidence="1" key="1">
    <citation type="submission" date="2018-02" db="EMBL/GenBank/DDBJ databases">
        <title>Rhizophora mucronata_Transcriptome.</title>
        <authorList>
            <person name="Meera S.P."/>
            <person name="Sreeshan A."/>
            <person name="Augustine A."/>
        </authorList>
    </citation>
    <scope>NUCLEOTIDE SEQUENCE</scope>
    <source>
        <tissue evidence="1">Leaf</tissue>
    </source>
</reference>
<organism evidence="1">
    <name type="scientific">Rhizophora mucronata</name>
    <name type="common">Asiatic mangrove</name>
    <dbReference type="NCBI Taxonomy" id="61149"/>
    <lineage>
        <taxon>Eukaryota</taxon>
        <taxon>Viridiplantae</taxon>
        <taxon>Streptophyta</taxon>
        <taxon>Embryophyta</taxon>
        <taxon>Tracheophyta</taxon>
        <taxon>Spermatophyta</taxon>
        <taxon>Magnoliopsida</taxon>
        <taxon>eudicotyledons</taxon>
        <taxon>Gunneridae</taxon>
        <taxon>Pentapetalae</taxon>
        <taxon>rosids</taxon>
        <taxon>fabids</taxon>
        <taxon>Malpighiales</taxon>
        <taxon>Rhizophoraceae</taxon>
        <taxon>Rhizophora</taxon>
    </lineage>
</organism>
<protein>
    <submittedName>
        <fullName evidence="1">Uncharacterized protein</fullName>
    </submittedName>
</protein>
<sequence>MKYYHFTKICRYLIIYVFRARYERGVLMDV</sequence>